<organism evidence="2 3">
    <name type="scientific">Daphnia magna</name>
    <dbReference type="NCBI Taxonomy" id="35525"/>
    <lineage>
        <taxon>Eukaryota</taxon>
        <taxon>Metazoa</taxon>
        <taxon>Ecdysozoa</taxon>
        <taxon>Arthropoda</taxon>
        <taxon>Crustacea</taxon>
        <taxon>Branchiopoda</taxon>
        <taxon>Diplostraca</taxon>
        <taxon>Cladocera</taxon>
        <taxon>Anomopoda</taxon>
        <taxon>Daphniidae</taxon>
        <taxon>Daphnia</taxon>
    </lineage>
</organism>
<comment type="caution">
    <text evidence="2">The sequence shown here is derived from an EMBL/GenBank/DDBJ whole genome shotgun (WGS) entry which is preliminary data.</text>
</comment>
<dbReference type="PANTHER" id="PTHR12480:SF19">
    <property type="entry name" value="CUPIN-LIKE DOMAIN-CONTAINING PROTEIN"/>
    <property type="match status" value="1"/>
</dbReference>
<feature type="domain" description="Cupin-like" evidence="1">
    <location>
        <begin position="137"/>
        <end position="294"/>
    </location>
</feature>
<dbReference type="Proteomes" id="UP001234178">
    <property type="component" value="Unassembled WGS sequence"/>
</dbReference>
<dbReference type="Pfam" id="PF13621">
    <property type="entry name" value="Cupin_8"/>
    <property type="match status" value="1"/>
</dbReference>
<name>A0ABR0B394_9CRUS</name>
<evidence type="ECO:0000313" key="3">
    <source>
        <dbReference type="Proteomes" id="UP001234178"/>
    </source>
</evidence>
<dbReference type="Gene3D" id="2.60.120.650">
    <property type="entry name" value="Cupin"/>
    <property type="match status" value="1"/>
</dbReference>
<gene>
    <name evidence="2" type="ORF">OUZ56_028020</name>
</gene>
<reference evidence="2 3" key="1">
    <citation type="journal article" date="2023" name="Nucleic Acids Res.">
        <title>The hologenome of Daphnia magna reveals possible DNA methylation and microbiome-mediated evolution of the host genome.</title>
        <authorList>
            <person name="Chaturvedi A."/>
            <person name="Li X."/>
            <person name="Dhandapani V."/>
            <person name="Marshall H."/>
            <person name="Kissane S."/>
            <person name="Cuenca-Cambronero M."/>
            <person name="Asole G."/>
            <person name="Calvet F."/>
            <person name="Ruiz-Romero M."/>
            <person name="Marangio P."/>
            <person name="Guigo R."/>
            <person name="Rago D."/>
            <person name="Mirbahai L."/>
            <person name="Eastwood N."/>
            <person name="Colbourne J.K."/>
            <person name="Zhou J."/>
            <person name="Mallon E."/>
            <person name="Orsini L."/>
        </authorList>
    </citation>
    <scope>NUCLEOTIDE SEQUENCE [LARGE SCALE GENOMIC DNA]</scope>
    <source>
        <strain evidence="2">LRV0_1</strain>
    </source>
</reference>
<dbReference type="EMBL" id="JAOYFB010000040">
    <property type="protein sequence ID" value="KAK4035942.1"/>
    <property type="molecule type" value="Genomic_DNA"/>
</dbReference>
<proteinExistence type="predicted"/>
<dbReference type="PANTHER" id="PTHR12480">
    <property type="entry name" value="ARGININE DEMETHYLASE AND LYSYL-HYDROXYLASE JMJD"/>
    <property type="match status" value="1"/>
</dbReference>
<sequence>MSNQPSGTDSAFYVKDLLNKDQLKQWANLSRRNLLDLLDRIRLKRKSGAANQRSTLARVDCKSILALMAFLLVIQAHYSPFIGRSGSALLSAFLAGRDNDQCIISMPVDTKNVFRPPVDCDFCRDVHQVDIVQHVSPEEFESTYAYSGRPVIVKDALANWTAVGVFSYEFFSELYTKESNALASRSHRCQFFPYKTEFRSLEEALTMSEDRQSNQPWYFGWSNCDSQTADVLRRHYSRPYFLPERSESSRTDWIFMGTAGLGAHMHVDHVSLPSWQAQCRGKKVWSLEPPPECHYQCQSMEVTVEAGDTIVLDTNIWYHKTNVVSEEVSITIGSEYD</sequence>
<dbReference type="InterPro" id="IPR050910">
    <property type="entry name" value="JMJD6_ArgDemeth/LysHydrox"/>
</dbReference>
<keyword evidence="3" id="KW-1185">Reference proteome</keyword>
<evidence type="ECO:0000259" key="1">
    <source>
        <dbReference type="Pfam" id="PF13621"/>
    </source>
</evidence>
<evidence type="ECO:0000313" key="2">
    <source>
        <dbReference type="EMBL" id="KAK4035942.1"/>
    </source>
</evidence>
<accession>A0ABR0B394</accession>
<protein>
    <recommendedName>
        <fullName evidence="1">Cupin-like domain-containing protein</fullName>
    </recommendedName>
</protein>
<dbReference type="SUPFAM" id="SSF51197">
    <property type="entry name" value="Clavaminate synthase-like"/>
    <property type="match status" value="1"/>
</dbReference>
<dbReference type="InterPro" id="IPR041667">
    <property type="entry name" value="Cupin_8"/>
</dbReference>